<dbReference type="EMBL" id="VTPC01090987">
    <property type="protein sequence ID" value="KAF2880302.1"/>
    <property type="molecule type" value="Genomic_DNA"/>
</dbReference>
<gene>
    <name evidence="6" type="ORF">ILUMI_25860</name>
</gene>
<evidence type="ECO:0000256" key="1">
    <source>
        <dbReference type="ARBA" id="ARBA00004613"/>
    </source>
</evidence>
<dbReference type="AlphaFoldDB" id="A0A8K0FXM6"/>
<dbReference type="InterPro" id="IPR013818">
    <property type="entry name" value="Lipase"/>
</dbReference>
<evidence type="ECO:0000313" key="7">
    <source>
        <dbReference type="Proteomes" id="UP000801492"/>
    </source>
</evidence>
<sequence length="209" mass="23102">MVEWHPLTRFPCYVSSLSNMKLVSQCVAQLYAYIMDLGGLARKTTCVGHSLGAHICGMMSNHLHVKQYKIVGLDPARPLVQRFGDRQFKLSREDAYQVVVVHTNAGILGESGLIGHVDFCVNGGKVQPGCHGHPIRRSRCSHFQSACYFAQAIRDNRQFHGQPCSSSCPKKFSWGSEPGKLVAMGPDIPITARGQYCINIEHNNDCSVN</sequence>
<comment type="caution">
    <text evidence="6">The sequence shown here is derived from an EMBL/GenBank/DDBJ whole genome shotgun (WGS) entry which is preliminary data.</text>
</comment>
<accession>A0A8K0FXM6</accession>
<dbReference type="GO" id="GO:0016042">
    <property type="term" value="P:lipid catabolic process"/>
    <property type="evidence" value="ECO:0007669"/>
    <property type="project" value="TreeGrafter"/>
</dbReference>
<dbReference type="InterPro" id="IPR029058">
    <property type="entry name" value="AB_hydrolase_fold"/>
</dbReference>
<dbReference type="PANTHER" id="PTHR11610">
    <property type="entry name" value="LIPASE"/>
    <property type="match status" value="1"/>
</dbReference>
<feature type="domain" description="Lipase" evidence="5">
    <location>
        <begin position="2"/>
        <end position="167"/>
    </location>
</feature>
<protein>
    <recommendedName>
        <fullName evidence="5">Lipase domain-containing protein</fullName>
    </recommendedName>
</protein>
<dbReference type="Pfam" id="PF00151">
    <property type="entry name" value="Lipase"/>
    <property type="match status" value="1"/>
</dbReference>
<organism evidence="6 7">
    <name type="scientific">Ignelater luminosus</name>
    <name type="common">Cucubano</name>
    <name type="synonym">Pyrophorus luminosus</name>
    <dbReference type="NCBI Taxonomy" id="2038154"/>
    <lineage>
        <taxon>Eukaryota</taxon>
        <taxon>Metazoa</taxon>
        <taxon>Ecdysozoa</taxon>
        <taxon>Arthropoda</taxon>
        <taxon>Hexapoda</taxon>
        <taxon>Insecta</taxon>
        <taxon>Pterygota</taxon>
        <taxon>Neoptera</taxon>
        <taxon>Endopterygota</taxon>
        <taxon>Coleoptera</taxon>
        <taxon>Polyphaga</taxon>
        <taxon>Elateriformia</taxon>
        <taxon>Elateroidea</taxon>
        <taxon>Elateridae</taxon>
        <taxon>Agrypninae</taxon>
        <taxon>Pyrophorini</taxon>
        <taxon>Ignelater</taxon>
    </lineage>
</organism>
<evidence type="ECO:0000313" key="6">
    <source>
        <dbReference type="EMBL" id="KAF2880302.1"/>
    </source>
</evidence>
<reference evidence="6" key="1">
    <citation type="submission" date="2019-08" db="EMBL/GenBank/DDBJ databases">
        <title>The genome of the North American firefly Photinus pyralis.</title>
        <authorList>
            <consortium name="Photinus pyralis genome working group"/>
            <person name="Fallon T.R."/>
            <person name="Sander Lower S.E."/>
            <person name="Weng J.-K."/>
        </authorList>
    </citation>
    <scope>NUCLEOTIDE SEQUENCE</scope>
    <source>
        <strain evidence="6">TRF0915ILg1</strain>
        <tissue evidence="6">Whole body</tissue>
    </source>
</reference>
<dbReference type="GO" id="GO:0017171">
    <property type="term" value="F:serine hydrolase activity"/>
    <property type="evidence" value="ECO:0007669"/>
    <property type="project" value="TreeGrafter"/>
</dbReference>
<comment type="subcellular location">
    <subcellularLocation>
        <location evidence="1">Secreted</location>
    </subcellularLocation>
</comment>
<name>A0A8K0FXM6_IGNLU</name>
<comment type="similarity">
    <text evidence="2 4">Belongs to the AB hydrolase superfamily. Lipase family.</text>
</comment>
<proteinExistence type="inferred from homology"/>
<evidence type="ECO:0000256" key="2">
    <source>
        <dbReference type="ARBA" id="ARBA00010701"/>
    </source>
</evidence>
<dbReference type="InterPro" id="IPR000734">
    <property type="entry name" value="TAG_lipase"/>
</dbReference>
<evidence type="ECO:0000256" key="3">
    <source>
        <dbReference type="ARBA" id="ARBA00022525"/>
    </source>
</evidence>
<dbReference type="Proteomes" id="UP000801492">
    <property type="component" value="Unassembled WGS sequence"/>
</dbReference>
<dbReference type="GO" id="GO:0005615">
    <property type="term" value="C:extracellular space"/>
    <property type="evidence" value="ECO:0007669"/>
    <property type="project" value="TreeGrafter"/>
</dbReference>
<keyword evidence="7" id="KW-1185">Reference proteome</keyword>
<dbReference type="SUPFAM" id="SSF53474">
    <property type="entry name" value="alpha/beta-Hydrolases"/>
    <property type="match status" value="1"/>
</dbReference>
<evidence type="ECO:0000259" key="5">
    <source>
        <dbReference type="Pfam" id="PF00151"/>
    </source>
</evidence>
<dbReference type="Gene3D" id="3.40.50.1820">
    <property type="entry name" value="alpha/beta hydrolase"/>
    <property type="match status" value="1"/>
</dbReference>
<evidence type="ECO:0000256" key="4">
    <source>
        <dbReference type="RuleBase" id="RU004262"/>
    </source>
</evidence>
<keyword evidence="3" id="KW-0964">Secreted</keyword>
<dbReference type="GO" id="GO:0016298">
    <property type="term" value="F:lipase activity"/>
    <property type="evidence" value="ECO:0007669"/>
    <property type="project" value="InterPro"/>
</dbReference>
<dbReference type="OrthoDB" id="8183961at2759"/>
<dbReference type="PANTHER" id="PTHR11610:SF36">
    <property type="entry name" value="LIPASE MEMBER H-A-LIKE PROTEIN"/>
    <property type="match status" value="1"/>
</dbReference>